<feature type="region of interest" description="Disordered" evidence="1">
    <location>
        <begin position="1"/>
        <end position="61"/>
    </location>
</feature>
<organism evidence="2">
    <name type="scientific">Arundo donax</name>
    <name type="common">Giant reed</name>
    <name type="synonym">Donax arundinaceus</name>
    <dbReference type="NCBI Taxonomy" id="35708"/>
    <lineage>
        <taxon>Eukaryota</taxon>
        <taxon>Viridiplantae</taxon>
        <taxon>Streptophyta</taxon>
        <taxon>Embryophyta</taxon>
        <taxon>Tracheophyta</taxon>
        <taxon>Spermatophyta</taxon>
        <taxon>Magnoliopsida</taxon>
        <taxon>Liliopsida</taxon>
        <taxon>Poales</taxon>
        <taxon>Poaceae</taxon>
        <taxon>PACMAD clade</taxon>
        <taxon>Arundinoideae</taxon>
        <taxon>Arundineae</taxon>
        <taxon>Arundo</taxon>
    </lineage>
</organism>
<name>A0A0A9B886_ARUDO</name>
<accession>A0A0A9B886</accession>
<dbReference type="EMBL" id="GBRH01238359">
    <property type="protein sequence ID" value="JAD59536.1"/>
    <property type="molecule type" value="Transcribed_RNA"/>
</dbReference>
<dbReference type="AlphaFoldDB" id="A0A0A9B886"/>
<evidence type="ECO:0000256" key="1">
    <source>
        <dbReference type="SAM" id="MobiDB-lite"/>
    </source>
</evidence>
<reference evidence="2" key="2">
    <citation type="journal article" date="2015" name="Data Brief">
        <title>Shoot transcriptome of the giant reed, Arundo donax.</title>
        <authorList>
            <person name="Barrero R.A."/>
            <person name="Guerrero F.D."/>
            <person name="Moolhuijzen P."/>
            <person name="Goolsby J.A."/>
            <person name="Tidwell J."/>
            <person name="Bellgard S.E."/>
            <person name="Bellgard M.I."/>
        </authorList>
    </citation>
    <scope>NUCLEOTIDE SEQUENCE</scope>
    <source>
        <tissue evidence="2">Shoot tissue taken approximately 20 cm above the soil surface</tissue>
    </source>
</reference>
<reference evidence="2" key="1">
    <citation type="submission" date="2014-09" db="EMBL/GenBank/DDBJ databases">
        <authorList>
            <person name="Magalhaes I.L.F."/>
            <person name="Oliveira U."/>
            <person name="Santos F.R."/>
            <person name="Vidigal T.H.D.A."/>
            <person name="Brescovit A.D."/>
            <person name="Santos A.J."/>
        </authorList>
    </citation>
    <scope>NUCLEOTIDE SEQUENCE</scope>
    <source>
        <tissue evidence="2">Shoot tissue taken approximately 20 cm above the soil surface</tissue>
    </source>
</reference>
<sequence>MSPAPAPRNAGGSPSRPAQPPAAPEFELNWHAPASPTPSHWSCPKHAPRKASSMSNRAHPT</sequence>
<feature type="compositionally biased region" description="Polar residues" evidence="1">
    <location>
        <begin position="52"/>
        <end position="61"/>
    </location>
</feature>
<protein>
    <submittedName>
        <fullName evidence="2">Uncharacterized protein</fullName>
    </submittedName>
</protein>
<proteinExistence type="predicted"/>
<evidence type="ECO:0000313" key="2">
    <source>
        <dbReference type="EMBL" id="JAD59536.1"/>
    </source>
</evidence>